<dbReference type="PANTHER" id="PTHR43124:SF3">
    <property type="entry name" value="CHLORAMPHENICOL EFFLUX PUMP RV0191"/>
    <property type="match status" value="1"/>
</dbReference>
<evidence type="ECO:0000256" key="6">
    <source>
        <dbReference type="SAM" id="Phobius"/>
    </source>
</evidence>
<keyword evidence="9" id="KW-1185">Reference proteome</keyword>
<sequence>MKHNVNLLAAAFALIAVSYGLARFAFGLLLPEIRTELSLDIATTGWIGSSAFVAYCIGVCITFALNRVCPPRAIAFAAGLASTIGMVIITLSTSGVVLGLGVALAGLSTGLTSPPLATAVSLQFDDAHRPKANAIINAGTAAGIVFSGLASLIAFGGWRELYIVFSAISGAVAVWVLYAVPTGHKRTASEPMSSAISVAIFKRPGMLALCTGSFLMGLSSTAIWTFGGSLLRDEFDFTQTDIAWIWVTLGLAGVAGAMTGVFVQRFGLARVHCVSLAGMAAGMIGLSFTSVSVAFAFVSVALFGASYITSSGAFLIQGIRLLPDRPDLGLGIPFLILASGQSAGAPLFGALLTGWGMGVALAVCAGAALLSAWIRPTSTGQ</sequence>
<comment type="subcellular location">
    <subcellularLocation>
        <location evidence="1">Cell membrane</location>
        <topology evidence="1">Multi-pass membrane protein</topology>
    </subcellularLocation>
</comment>
<evidence type="ECO:0000313" key="9">
    <source>
        <dbReference type="Proteomes" id="UP000540787"/>
    </source>
</evidence>
<evidence type="ECO:0000256" key="2">
    <source>
        <dbReference type="ARBA" id="ARBA00022475"/>
    </source>
</evidence>
<reference evidence="8 9" key="1">
    <citation type="submission" date="2020-08" db="EMBL/GenBank/DDBJ databases">
        <title>The Agave Microbiome: Exploring the role of microbial communities in plant adaptations to desert environments.</title>
        <authorList>
            <person name="Partida-Martinez L.P."/>
        </authorList>
    </citation>
    <scope>NUCLEOTIDE SEQUENCE [LARGE SCALE GENOMIC DNA]</scope>
    <source>
        <strain evidence="8 9">AT3.2</strain>
    </source>
</reference>
<dbReference type="SUPFAM" id="SSF103473">
    <property type="entry name" value="MFS general substrate transporter"/>
    <property type="match status" value="1"/>
</dbReference>
<feature type="transmembrane region" description="Helical" evidence="6">
    <location>
        <begin position="354"/>
        <end position="374"/>
    </location>
</feature>
<feature type="transmembrane region" description="Helical" evidence="6">
    <location>
        <begin position="206"/>
        <end position="231"/>
    </location>
</feature>
<protein>
    <submittedName>
        <fullName evidence="8">Putative MFS family arabinose efflux permease</fullName>
    </submittedName>
</protein>
<dbReference type="Gene3D" id="1.20.1250.20">
    <property type="entry name" value="MFS general substrate transporter like domains"/>
    <property type="match status" value="2"/>
</dbReference>
<dbReference type="PROSITE" id="PS50850">
    <property type="entry name" value="MFS"/>
    <property type="match status" value="1"/>
</dbReference>
<evidence type="ECO:0000256" key="4">
    <source>
        <dbReference type="ARBA" id="ARBA00022989"/>
    </source>
</evidence>
<dbReference type="Proteomes" id="UP000540787">
    <property type="component" value="Unassembled WGS sequence"/>
</dbReference>
<dbReference type="GO" id="GO:0022857">
    <property type="term" value="F:transmembrane transporter activity"/>
    <property type="evidence" value="ECO:0007669"/>
    <property type="project" value="InterPro"/>
</dbReference>
<proteinExistence type="predicted"/>
<comment type="caution">
    <text evidence="8">The sequence shown here is derived from an EMBL/GenBank/DDBJ whole genome shotgun (WGS) entry which is preliminary data.</text>
</comment>
<gene>
    <name evidence="8" type="ORF">HD842_001641</name>
</gene>
<dbReference type="Pfam" id="PF07690">
    <property type="entry name" value="MFS_1"/>
    <property type="match status" value="1"/>
</dbReference>
<keyword evidence="2" id="KW-1003">Cell membrane</keyword>
<dbReference type="InterPro" id="IPR036259">
    <property type="entry name" value="MFS_trans_sf"/>
</dbReference>
<dbReference type="PANTHER" id="PTHR43124">
    <property type="entry name" value="PURINE EFFLUX PUMP PBUE"/>
    <property type="match status" value="1"/>
</dbReference>
<feature type="transmembrane region" description="Helical" evidence="6">
    <location>
        <begin position="73"/>
        <end position="91"/>
    </location>
</feature>
<feature type="transmembrane region" description="Helical" evidence="6">
    <location>
        <begin position="161"/>
        <end position="180"/>
    </location>
</feature>
<dbReference type="InterPro" id="IPR020846">
    <property type="entry name" value="MFS_dom"/>
</dbReference>
<feature type="transmembrane region" description="Helical" evidence="6">
    <location>
        <begin position="97"/>
        <end position="122"/>
    </location>
</feature>
<evidence type="ECO:0000256" key="5">
    <source>
        <dbReference type="ARBA" id="ARBA00023136"/>
    </source>
</evidence>
<organism evidence="8 9">
    <name type="scientific">Massilia aurea</name>
    <dbReference type="NCBI Taxonomy" id="373040"/>
    <lineage>
        <taxon>Bacteria</taxon>
        <taxon>Pseudomonadati</taxon>
        <taxon>Pseudomonadota</taxon>
        <taxon>Betaproteobacteria</taxon>
        <taxon>Burkholderiales</taxon>
        <taxon>Oxalobacteraceae</taxon>
        <taxon>Telluria group</taxon>
        <taxon>Massilia</taxon>
    </lineage>
</organism>
<dbReference type="RefSeq" id="WP_183553016.1">
    <property type="nucleotide sequence ID" value="NZ_JACHBX010000001.1"/>
</dbReference>
<dbReference type="AlphaFoldDB" id="A0A7W9WZ71"/>
<accession>A0A7W9WZ71</accession>
<feature type="transmembrane region" description="Helical" evidence="6">
    <location>
        <begin position="328"/>
        <end position="348"/>
    </location>
</feature>
<dbReference type="GO" id="GO:0005886">
    <property type="term" value="C:plasma membrane"/>
    <property type="evidence" value="ECO:0007669"/>
    <property type="project" value="UniProtKB-SubCell"/>
</dbReference>
<evidence type="ECO:0000256" key="3">
    <source>
        <dbReference type="ARBA" id="ARBA00022692"/>
    </source>
</evidence>
<keyword evidence="4 6" id="KW-1133">Transmembrane helix</keyword>
<name>A0A7W9WZ71_9BURK</name>
<feature type="transmembrane region" description="Helical" evidence="6">
    <location>
        <begin position="134"/>
        <end position="155"/>
    </location>
</feature>
<feature type="transmembrane region" description="Helical" evidence="6">
    <location>
        <begin position="243"/>
        <end position="263"/>
    </location>
</feature>
<evidence type="ECO:0000259" key="7">
    <source>
        <dbReference type="PROSITE" id="PS50850"/>
    </source>
</evidence>
<dbReference type="EMBL" id="JACHBX010000001">
    <property type="protein sequence ID" value="MBB6133530.1"/>
    <property type="molecule type" value="Genomic_DNA"/>
</dbReference>
<keyword evidence="3 6" id="KW-0812">Transmembrane</keyword>
<evidence type="ECO:0000313" key="8">
    <source>
        <dbReference type="EMBL" id="MBB6133530.1"/>
    </source>
</evidence>
<feature type="transmembrane region" description="Helical" evidence="6">
    <location>
        <begin position="46"/>
        <end position="66"/>
    </location>
</feature>
<feature type="transmembrane region" description="Helical" evidence="6">
    <location>
        <begin position="270"/>
        <end position="288"/>
    </location>
</feature>
<keyword evidence="5 6" id="KW-0472">Membrane</keyword>
<dbReference type="InterPro" id="IPR050189">
    <property type="entry name" value="MFS_Efflux_Transporters"/>
</dbReference>
<evidence type="ECO:0000256" key="1">
    <source>
        <dbReference type="ARBA" id="ARBA00004651"/>
    </source>
</evidence>
<dbReference type="InterPro" id="IPR011701">
    <property type="entry name" value="MFS"/>
</dbReference>
<feature type="domain" description="Major facilitator superfamily (MFS) profile" evidence="7">
    <location>
        <begin position="6"/>
        <end position="381"/>
    </location>
</feature>
<feature type="transmembrane region" description="Helical" evidence="6">
    <location>
        <begin position="294"/>
        <end position="316"/>
    </location>
</feature>